<accession>A0A7Y9DL68</accession>
<organism evidence="3 4">
    <name type="scientific">Kineococcus aurantiacus</name>
    <dbReference type="NCBI Taxonomy" id="37633"/>
    <lineage>
        <taxon>Bacteria</taxon>
        <taxon>Bacillati</taxon>
        <taxon>Actinomycetota</taxon>
        <taxon>Actinomycetes</taxon>
        <taxon>Kineosporiales</taxon>
        <taxon>Kineosporiaceae</taxon>
        <taxon>Kineococcus</taxon>
    </lineage>
</organism>
<keyword evidence="1" id="KW-0560">Oxidoreductase</keyword>
<dbReference type="SUPFAM" id="SSF50475">
    <property type="entry name" value="FMN-binding split barrel"/>
    <property type="match status" value="1"/>
</dbReference>
<feature type="domain" description="Pyridoxamine 5'-phosphate oxidase N-terminal" evidence="2">
    <location>
        <begin position="19"/>
        <end position="150"/>
    </location>
</feature>
<dbReference type="GO" id="GO:0070967">
    <property type="term" value="F:coenzyme F420 binding"/>
    <property type="evidence" value="ECO:0007669"/>
    <property type="project" value="TreeGrafter"/>
</dbReference>
<dbReference type="Gene3D" id="2.30.110.10">
    <property type="entry name" value="Electron Transport, Fmn-binding Protein, Chain A"/>
    <property type="match status" value="1"/>
</dbReference>
<evidence type="ECO:0000256" key="1">
    <source>
        <dbReference type="ARBA" id="ARBA00023002"/>
    </source>
</evidence>
<dbReference type="PANTHER" id="PTHR35176:SF2">
    <property type="entry name" value="F420H(2)-DEPENDENT REDUCTASE RV1155"/>
    <property type="match status" value="1"/>
</dbReference>
<evidence type="ECO:0000259" key="2">
    <source>
        <dbReference type="Pfam" id="PF01243"/>
    </source>
</evidence>
<dbReference type="InterPro" id="IPR011576">
    <property type="entry name" value="Pyridox_Oxase_N"/>
</dbReference>
<dbReference type="AlphaFoldDB" id="A0A7Y9DL68"/>
<dbReference type="Pfam" id="PF01243">
    <property type="entry name" value="PNPOx_N"/>
    <property type="match status" value="1"/>
</dbReference>
<name>A0A7Y9DL68_9ACTN</name>
<dbReference type="GO" id="GO:0016627">
    <property type="term" value="F:oxidoreductase activity, acting on the CH-CH group of donors"/>
    <property type="evidence" value="ECO:0007669"/>
    <property type="project" value="TreeGrafter"/>
</dbReference>
<sequence length="156" mass="17654">MTGGKKPRRAGADPVMTDDALLDLVGSTRNSVLVTLKRDGRPQLSNVTHHYDPERRLVRVSVTADRAKARNLERDPRASLHVTSADFWSWVVVEGDATLSAVAQREDDEAVEELVDLYRALAGEHPDWDDYRRAMVRDRRRVVRLPVGRVYGQLPQ</sequence>
<evidence type="ECO:0000313" key="4">
    <source>
        <dbReference type="Proteomes" id="UP000521922"/>
    </source>
</evidence>
<dbReference type="GO" id="GO:0005829">
    <property type="term" value="C:cytosol"/>
    <property type="evidence" value="ECO:0007669"/>
    <property type="project" value="TreeGrafter"/>
</dbReference>
<gene>
    <name evidence="3" type="ORF">BJ968_002193</name>
</gene>
<dbReference type="EMBL" id="JACCBB010000001">
    <property type="protein sequence ID" value="NYD22653.1"/>
    <property type="molecule type" value="Genomic_DNA"/>
</dbReference>
<dbReference type="NCBIfam" id="TIGR03618">
    <property type="entry name" value="Rv1155_F420"/>
    <property type="match status" value="1"/>
</dbReference>
<dbReference type="InterPro" id="IPR019920">
    <property type="entry name" value="F420-binding_dom_put"/>
</dbReference>
<comment type="caution">
    <text evidence="3">The sequence shown here is derived from an EMBL/GenBank/DDBJ whole genome shotgun (WGS) entry which is preliminary data.</text>
</comment>
<dbReference type="Proteomes" id="UP000521922">
    <property type="component" value="Unassembled WGS sequence"/>
</dbReference>
<proteinExistence type="predicted"/>
<dbReference type="PANTHER" id="PTHR35176">
    <property type="entry name" value="HEME OXYGENASE HI_0854-RELATED"/>
    <property type="match status" value="1"/>
</dbReference>
<dbReference type="InterPro" id="IPR012349">
    <property type="entry name" value="Split_barrel_FMN-bd"/>
</dbReference>
<keyword evidence="4" id="KW-1185">Reference proteome</keyword>
<dbReference type="InterPro" id="IPR052019">
    <property type="entry name" value="F420H2_bilvrd_red/Heme_oxyg"/>
</dbReference>
<evidence type="ECO:0000313" key="3">
    <source>
        <dbReference type="EMBL" id="NYD22653.1"/>
    </source>
</evidence>
<protein>
    <submittedName>
        <fullName evidence="3">PPOX class probable F420-dependent enzyme</fullName>
    </submittedName>
</protein>
<reference evidence="3 4" key="1">
    <citation type="submission" date="2020-07" db="EMBL/GenBank/DDBJ databases">
        <title>Sequencing the genomes of 1000 actinobacteria strains.</title>
        <authorList>
            <person name="Klenk H.-P."/>
        </authorList>
    </citation>
    <scope>NUCLEOTIDE SEQUENCE [LARGE SCALE GENOMIC DNA]</scope>
    <source>
        <strain evidence="3 4">DSM 7487</strain>
    </source>
</reference>